<protein>
    <submittedName>
        <fullName evidence="2">Uncharacterized protein</fullName>
    </submittedName>
</protein>
<dbReference type="EMBL" id="KL197766">
    <property type="protein sequence ID" value="KDQ50102.1"/>
    <property type="molecule type" value="Genomic_DNA"/>
</dbReference>
<keyword evidence="1" id="KW-0812">Transmembrane</keyword>
<keyword evidence="3" id="KW-1185">Reference proteome</keyword>
<dbReference type="OrthoDB" id="3248986at2759"/>
<dbReference type="PANTHER" id="PTHR46579:SF1">
    <property type="entry name" value="F5_8 TYPE C DOMAIN-CONTAINING PROTEIN"/>
    <property type="match status" value="1"/>
</dbReference>
<dbReference type="HOGENOM" id="CLU_894352_0_0_1"/>
<evidence type="ECO:0000313" key="3">
    <source>
        <dbReference type="Proteomes" id="UP000027265"/>
    </source>
</evidence>
<evidence type="ECO:0000256" key="1">
    <source>
        <dbReference type="SAM" id="Phobius"/>
    </source>
</evidence>
<feature type="transmembrane region" description="Helical" evidence="1">
    <location>
        <begin position="93"/>
        <end position="112"/>
    </location>
</feature>
<reference evidence="3" key="1">
    <citation type="journal article" date="2014" name="Proc. Natl. Acad. Sci. U.S.A.">
        <title>Extensive sampling of basidiomycete genomes demonstrates inadequacy of the white-rot/brown-rot paradigm for wood decay fungi.</title>
        <authorList>
            <person name="Riley R."/>
            <person name="Salamov A.A."/>
            <person name="Brown D.W."/>
            <person name="Nagy L.G."/>
            <person name="Floudas D."/>
            <person name="Held B.W."/>
            <person name="Levasseur A."/>
            <person name="Lombard V."/>
            <person name="Morin E."/>
            <person name="Otillar R."/>
            <person name="Lindquist E.A."/>
            <person name="Sun H."/>
            <person name="LaButti K.M."/>
            <person name="Schmutz J."/>
            <person name="Jabbour D."/>
            <person name="Luo H."/>
            <person name="Baker S.E."/>
            <person name="Pisabarro A.G."/>
            <person name="Walton J.D."/>
            <person name="Blanchette R.A."/>
            <person name="Henrissat B."/>
            <person name="Martin F."/>
            <person name="Cullen D."/>
            <person name="Hibbett D.S."/>
            <person name="Grigoriev I.V."/>
        </authorList>
    </citation>
    <scope>NUCLEOTIDE SEQUENCE [LARGE SCALE GENOMIC DNA]</scope>
    <source>
        <strain evidence="3">MUCL 33604</strain>
    </source>
</reference>
<dbReference type="AlphaFoldDB" id="A0A067PGF4"/>
<sequence>MIYADNFCKNCDTPTAQKFRGLAGHTHNCHPYPWCKITSLDFSTKRMIFNCSDATERRQTSILDNYGVRWSILNILASWLPATKCALDFMHNIFLGVISHLFMQVLFSGYMFSGAGSANSQKQRFEDLINSILWPSHVTRLPKNMGENQSLKKADEWHCLLHFTPMLLWWSWKDQNDAIPDAKPLLPHNTKHTPTHSRNYKALYSAILLLCNAVRVLALPKISMAQARIGQEFYTLFCCRLISLNVHLITNHHMGMHYVDMIKLFGPVYGWWLFGFERFNGMLEKVNHNGHNGRQMELTLLQNWILNEGRTRGSMMTQLAIH</sequence>
<dbReference type="Proteomes" id="UP000027265">
    <property type="component" value="Unassembled WGS sequence"/>
</dbReference>
<dbReference type="STRING" id="933084.A0A067PGF4"/>
<keyword evidence="1" id="KW-0472">Membrane</keyword>
<name>A0A067PGF4_9AGAM</name>
<proteinExistence type="predicted"/>
<keyword evidence="1" id="KW-1133">Transmembrane helix</keyword>
<gene>
    <name evidence="2" type="ORF">JAAARDRAFT_63386</name>
</gene>
<accession>A0A067PGF4</accession>
<evidence type="ECO:0000313" key="2">
    <source>
        <dbReference type="EMBL" id="KDQ50102.1"/>
    </source>
</evidence>
<dbReference type="PANTHER" id="PTHR46579">
    <property type="entry name" value="F5/8 TYPE C DOMAIN-CONTAINING PROTEIN-RELATED"/>
    <property type="match status" value="1"/>
</dbReference>
<dbReference type="InParanoid" id="A0A067PGF4"/>
<organism evidence="2 3">
    <name type="scientific">Jaapia argillacea MUCL 33604</name>
    <dbReference type="NCBI Taxonomy" id="933084"/>
    <lineage>
        <taxon>Eukaryota</taxon>
        <taxon>Fungi</taxon>
        <taxon>Dikarya</taxon>
        <taxon>Basidiomycota</taxon>
        <taxon>Agaricomycotina</taxon>
        <taxon>Agaricomycetes</taxon>
        <taxon>Agaricomycetidae</taxon>
        <taxon>Jaapiales</taxon>
        <taxon>Jaapiaceae</taxon>
        <taxon>Jaapia</taxon>
    </lineage>
</organism>